<organism evidence="1 2">
    <name type="scientific">Desulfovibrio phage ProddE</name>
    <dbReference type="NCBI Taxonomy" id="2866661"/>
    <lineage>
        <taxon>Viruses</taxon>
        <taxon>Duplodnaviria</taxon>
        <taxon>Heunggongvirae</taxon>
        <taxon>Uroviricota</taxon>
        <taxon>Caudoviricetes</taxon>
        <taxon>Autographivirales</taxon>
        <taxon>Autographivirales incertae sedis</taxon>
        <taxon>Proddevirus</taxon>
        <taxon>Proddevirus proddE</taxon>
    </lineage>
</organism>
<accession>A0AAE8XAQ4</accession>
<keyword evidence="2" id="KW-1185">Reference proteome</keyword>
<gene>
    <name evidence="1" type="ORF">CPT_ProddE_044</name>
</gene>
<dbReference type="EMBL" id="MZ666938">
    <property type="protein sequence ID" value="UAJ16924.1"/>
    <property type="molecule type" value="Genomic_DNA"/>
</dbReference>
<name>A0AAE8XAQ4_9CAUD</name>
<dbReference type="InterPro" id="IPR041895">
    <property type="entry name" value="ArdA_dom1"/>
</dbReference>
<proteinExistence type="predicted"/>
<dbReference type="InterPro" id="IPR041893">
    <property type="entry name" value="ArdA_dom3"/>
</dbReference>
<dbReference type="Gene3D" id="1.10.10.1190">
    <property type="entry name" value="Antirestriction protein ArdA, domain 3"/>
    <property type="match status" value="1"/>
</dbReference>
<reference evidence="1" key="1">
    <citation type="submission" date="2021-07" db="EMBL/GenBank/DDBJ databases">
        <title>A sheep in wolf's clothing: the temperate origins of bacteriophage T7.</title>
        <authorList>
            <person name="Boeckman J.X."/>
            <person name="Korn A."/>
            <person name="Yao G."/>
            <person name="Ravindran A."/>
            <person name="Gonzalez C."/>
            <person name="Gill J."/>
        </authorList>
    </citation>
    <scope>NUCLEOTIDE SEQUENCE</scope>
</reference>
<dbReference type="Gene3D" id="3.10.20.480">
    <property type="entry name" value="Antirestriction protein ArdA, domain 1"/>
    <property type="match status" value="1"/>
</dbReference>
<evidence type="ECO:0000313" key="2">
    <source>
        <dbReference type="Proteomes" id="UP000827424"/>
    </source>
</evidence>
<protein>
    <submittedName>
        <fullName evidence="1">ArdA-like antirestriction protein</fullName>
    </submittedName>
</protein>
<evidence type="ECO:0000313" key="1">
    <source>
        <dbReference type="EMBL" id="UAJ16924.1"/>
    </source>
</evidence>
<dbReference type="Proteomes" id="UP000827424">
    <property type="component" value="Segment"/>
</dbReference>
<dbReference type="Pfam" id="PF07275">
    <property type="entry name" value="ArdA"/>
    <property type="match status" value="1"/>
</dbReference>
<dbReference type="InterPro" id="IPR009899">
    <property type="entry name" value="ArdA"/>
</dbReference>
<sequence>MKMSEERRIYVASLTDYNSGILHGKWLDLDDFADLEGLQEAVKAMLKESPIMKETGELAEEYVIHDHEGFHGLIGEYTPLAEVWEIHSLLEEHSDNEDALMAYVDTFGGSLADAVGGLDDCYEGEWDSEEAFADNLLEDTGMLSSVPEWAQPYFDVSAFARDLFMTDYVYTDGHVFRNC</sequence>